<keyword evidence="5" id="KW-0961">Cell wall biogenesis/degradation</keyword>
<dbReference type="SUPFAM" id="SSF47090">
    <property type="entry name" value="PGBD-like"/>
    <property type="match status" value="1"/>
</dbReference>
<dbReference type="InterPro" id="IPR002502">
    <property type="entry name" value="Amidase_domain"/>
</dbReference>
<dbReference type="EMBL" id="LN899824">
    <property type="protein sequence ID" value="CUV31621.1"/>
    <property type="molecule type" value="Genomic_DNA"/>
</dbReference>
<evidence type="ECO:0000313" key="8">
    <source>
        <dbReference type="EMBL" id="CUV18225.1"/>
    </source>
</evidence>
<dbReference type="EMBL" id="LN899821">
    <property type="protein sequence ID" value="CUV18225.1"/>
    <property type="molecule type" value="Genomic_DNA"/>
</dbReference>
<evidence type="ECO:0000256" key="3">
    <source>
        <dbReference type="ARBA" id="ARBA00011901"/>
    </source>
</evidence>
<dbReference type="Pfam" id="PF01471">
    <property type="entry name" value="PG_binding_1"/>
    <property type="match status" value="1"/>
</dbReference>
<dbReference type="PANTHER" id="PTHR30417">
    <property type="entry name" value="N-ACETYLMURAMOYL-L-ALANINE AMIDASE AMID"/>
    <property type="match status" value="1"/>
</dbReference>
<dbReference type="Pfam" id="PF01510">
    <property type="entry name" value="Amidase_2"/>
    <property type="match status" value="1"/>
</dbReference>
<dbReference type="InterPro" id="IPR051206">
    <property type="entry name" value="NAMLAA_amidase_2"/>
</dbReference>
<evidence type="ECO:0000313" key="9">
    <source>
        <dbReference type="EMBL" id="CUV31621.1"/>
    </source>
</evidence>
<feature type="domain" description="N-acetylmuramoyl-L-alanine amidase" evidence="7">
    <location>
        <begin position="54"/>
        <end position="206"/>
    </location>
</feature>
<proteinExistence type="inferred from homology"/>
<dbReference type="InterPro" id="IPR036365">
    <property type="entry name" value="PGBD-like_sf"/>
</dbReference>
<comment type="catalytic activity">
    <reaction evidence="1">
        <text>Hydrolyzes the link between N-acetylmuramoyl residues and L-amino acid residues in certain cell-wall glycopeptides.</text>
        <dbReference type="EC" id="3.5.1.28"/>
    </reaction>
</comment>
<dbReference type="Gene3D" id="1.10.101.10">
    <property type="entry name" value="PGBD-like superfamily/PGBD"/>
    <property type="match status" value="1"/>
</dbReference>
<comment type="similarity">
    <text evidence="2">Belongs to the N-acetylmuramoyl-L-alanine amidase 2 family.</text>
</comment>
<evidence type="ECO:0000256" key="4">
    <source>
        <dbReference type="ARBA" id="ARBA00022801"/>
    </source>
</evidence>
<dbReference type="SMART" id="SM00644">
    <property type="entry name" value="Ami_2"/>
    <property type="match status" value="1"/>
</dbReference>
<feature type="compositionally biased region" description="Polar residues" evidence="6">
    <location>
        <begin position="332"/>
        <end position="343"/>
    </location>
</feature>
<evidence type="ECO:0000256" key="1">
    <source>
        <dbReference type="ARBA" id="ARBA00001561"/>
    </source>
</evidence>
<dbReference type="InterPro" id="IPR002477">
    <property type="entry name" value="Peptidoglycan-bd-like"/>
</dbReference>
<evidence type="ECO:0000259" key="7">
    <source>
        <dbReference type="SMART" id="SM00644"/>
    </source>
</evidence>
<dbReference type="SUPFAM" id="SSF55846">
    <property type="entry name" value="N-acetylmuramoyl-L-alanine amidase-like"/>
    <property type="match status" value="1"/>
</dbReference>
<keyword evidence="8" id="KW-0449">Lipoprotein</keyword>
<dbReference type="EC" id="3.5.1.28" evidence="3"/>
<dbReference type="GO" id="GO:0019867">
    <property type="term" value="C:outer membrane"/>
    <property type="evidence" value="ECO:0007669"/>
    <property type="project" value="TreeGrafter"/>
</dbReference>
<dbReference type="InterPro" id="IPR036505">
    <property type="entry name" value="Amidase/PGRP_sf"/>
</dbReference>
<dbReference type="PANTHER" id="PTHR30417:SF1">
    <property type="entry name" value="N-ACETYLMURAMOYL-L-ALANINE AMIDASE AMID"/>
    <property type="match status" value="1"/>
</dbReference>
<dbReference type="FunFam" id="3.40.80.10:FF:000003">
    <property type="entry name" value="N-acetylmuramoyl-L-alanine amidase"/>
    <property type="match status" value="1"/>
</dbReference>
<dbReference type="GO" id="GO:0009253">
    <property type="term" value="P:peptidoglycan catabolic process"/>
    <property type="evidence" value="ECO:0007669"/>
    <property type="project" value="InterPro"/>
</dbReference>
<dbReference type="GO" id="GO:0008745">
    <property type="term" value="F:N-acetylmuramoyl-L-alanine amidase activity"/>
    <property type="evidence" value="ECO:0007669"/>
    <property type="project" value="UniProtKB-EC"/>
</dbReference>
<evidence type="ECO:0000256" key="5">
    <source>
        <dbReference type="ARBA" id="ARBA00023316"/>
    </source>
</evidence>
<dbReference type="CDD" id="cd06583">
    <property type="entry name" value="PGRP"/>
    <property type="match status" value="1"/>
</dbReference>
<protein>
    <recommendedName>
        <fullName evidence="3">N-acetylmuramoyl-L-alanine amidase</fullName>
        <ecNumber evidence="3">3.5.1.28</ecNumber>
    </recommendedName>
</protein>
<dbReference type="InterPro" id="IPR036366">
    <property type="entry name" value="PGBDSf"/>
</dbReference>
<evidence type="ECO:0000256" key="6">
    <source>
        <dbReference type="SAM" id="MobiDB-lite"/>
    </source>
</evidence>
<dbReference type="AlphaFoldDB" id="A0A0S4U8T1"/>
<reference evidence="8" key="1">
    <citation type="submission" date="2015-10" db="EMBL/GenBank/DDBJ databases">
        <authorList>
            <person name="Gilbert D.G."/>
        </authorList>
    </citation>
    <scope>NUCLEOTIDE SEQUENCE</scope>
    <source>
        <strain evidence="8">Phyl III-seqv23</strain>
    </source>
</reference>
<organism evidence="8">
    <name type="scientific">Ralstonia solanacearum</name>
    <name type="common">Pseudomonas solanacearum</name>
    <dbReference type="NCBI Taxonomy" id="305"/>
    <lineage>
        <taxon>Bacteria</taxon>
        <taxon>Pseudomonadati</taxon>
        <taxon>Pseudomonadota</taxon>
        <taxon>Betaproteobacteria</taxon>
        <taxon>Burkholderiales</taxon>
        <taxon>Burkholderiaceae</taxon>
        <taxon>Ralstonia</taxon>
        <taxon>Ralstonia solanacearum species complex</taxon>
    </lineage>
</organism>
<dbReference type="GO" id="GO:0071555">
    <property type="term" value="P:cell wall organization"/>
    <property type="evidence" value="ECO:0007669"/>
    <property type="project" value="UniProtKB-KW"/>
</dbReference>
<evidence type="ECO:0000256" key="2">
    <source>
        <dbReference type="ARBA" id="ARBA00007553"/>
    </source>
</evidence>
<feature type="region of interest" description="Disordered" evidence="6">
    <location>
        <begin position="308"/>
        <end position="343"/>
    </location>
</feature>
<dbReference type="GO" id="GO:0009254">
    <property type="term" value="P:peptidoglycan turnover"/>
    <property type="evidence" value="ECO:0007669"/>
    <property type="project" value="TreeGrafter"/>
</dbReference>
<dbReference type="Gene3D" id="3.40.80.10">
    <property type="entry name" value="Peptidoglycan recognition protein-like"/>
    <property type="match status" value="1"/>
</dbReference>
<name>A0A0S4U8T1_RALSL</name>
<sequence length="343" mass="37892">MSEKNTQPDAVVYPGRRHFLARTPIWSASTLVLPLAGCESSLAQEAQNAEYTIDASIQSPNQDSRVRTLVLHYTAESLADSIASLTDPQKQVSSHYLVPDAANGGERFRIYSLAPESRRAWHAGVSYWQGERMLNASSVGIEVVNLGFPAQDGNAPLMNRRWYPYPDAQIAVVGRLAADIVARHAILPRKVVGHADIAPGRKLDPGPLFPWKTLYEQFGIGAWPEAEAIHYYQSHQPFRGNVAELQAKLLAYGYDTPQTGVLDTQTINVVAAFQMHFRPDRYDGAPDIETAAILDALLEKYVRRGRRAQQRQAVPGQLSPRGEKGDDMWPTPDTTGQSSSPSF</sequence>
<keyword evidence="4" id="KW-0378">Hydrolase</keyword>
<dbReference type="PATRIC" id="fig|305.107.peg.4622"/>
<gene>
    <name evidence="8" type="primary">ybjR</name>
    <name evidence="8" type="ORF">PSS4_v1_540004</name>
    <name evidence="9" type="ORF">RUN1985_v1_960004</name>
</gene>
<accession>A0A0S4U8T1</accession>